<proteinExistence type="predicted"/>
<evidence type="ECO:0000313" key="1">
    <source>
        <dbReference type="EMBL" id="WZN45527.1"/>
    </source>
</evidence>
<dbReference type="EMBL" id="CP150096">
    <property type="protein sequence ID" value="WZN45527.1"/>
    <property type="molecule type" value="Genomic_DNA"/>
</dbReference>
<reference evidence="1 2" key="1">
    <citation type="submission" date="2024-03" db="EMBL/GenBank/DDBJ databases">
        <title>Chitinophaga caseinilytica sp. nov., a casein hydrolysing bacterium isolated from forest soil.</title>
        <authorList>
            <person name="Lee D.S."/>
            <person name="Han D.M."/>
            <person name="Baek J.H."/>
            <person name="Choi D.G."/>
            <person name="Jeon J.H."/>
            <person name="Jeon C.O."/>
        </authorList>
    </citation>
    <scope>NUCLEOTIDE SEQUENCE [LARGE SCALE GENOMIC DNA]</scope>
    <source>
        <strain evidence="1 2">KACC 19118</strain>
    </source>
</reference>
<accession>A0ABZ2Z072</accession>
<sequence>MEFSYEGSWTALEEILGKREGIAASWEALIDFHAQIKPATYWSALRNVDFTEERAEMADWLHELAETYPLPDSVQALWIGIVQFYDEEQRRTIYAYHVLGADAYDPQDAEWATEPSWQPELGHFVPDSLKMLNSALAEAKEDFSFLDWLLPVAASAFVFDNIIQTQLDHSKFRVATTPLPVTIGYDNGDFISLSPIVAS</sequence>
<protein>
    <submittedName>
        <fullName evidence="1">Uncharacterized protein</fullName>
    </submittedName>
</protein>
<dbReference type="Proteomes" id="UP001449657">
    <property type="component" value="Chromosome"/>
</dbReference>
<keyword evidence="2" id="KW-1185">Reference proteome</keyword>
<organism evidence="1 2">
    <name type="scientific">Chitinophaga caseinilytica</name>
    <dbReference type="NCBI Taxonomy" id="2267521"/>
    <lineage>
        <taxon>Bacteria</taxon>
        <taxon>Pseudomonadati</taxon>
        <taxon>Bacteroidota</taxon>
        <taxon>Chitinophagia</taxon>
        <taxon>Chitinophagales</taxon>
        <taxon>Chitinophagaceae</taxon>
        <taxon>Chitinophaga</taxon>
    </lineage>
</organism>
<evidence type="ECO:0000313" key="2">
    <source>
        <dbReference type="Proteomes" id="UP001449657"/>
    </source>
</evidence>
<gene>
    <name evidence="1" type="ORF">WJU22_21750</name>
</gene>
<name>A0ABZ2Z072_9BACT</name>
<dbReference type="RefSeq" id="WP_341840279.1">
    <property type="nucleotide sequence ID" value="NZ_CP149792.1"/>
</dbReference>